<gene>
    <name evidence="2" type="ORF">C2845_PM05G21650</name>
</gene>
<dbReference type="PANTHER" id="PTHR33087:SF38">
    <property type="entry name" value="OS10G0201600 PROTEIN"/>
    <property type="match status" value="1"/>
</dbReference>
<evidence type="ECO:0000313" key="2">
    <source>
        <dbReference type="EMBL" id="RLN29160.1"/>
    </source>
</evidence>
<dbReference type="AlphaFoldDB" id="A0A3L6SXJ3"/>
<organism evidence="2 3">
    <name type="scientific">Panicum miliaceum</name>
    <name type="common">Proso millet</name>
    <name type="synonym">Broomcorn millet</name>
    <dbReference type="NCBI Taxonomy" id="4540"/>
    <lineage>
        <taxon>Eukaryota</taxon>
        <taxon>Viridiplantae</taxon>
        <taxon>Streptophyta</taxon>
        <taxon>Embryophyta</taxon>
        <taxon>Tracheophyta</taxon>
        <taxon>Spermatophyta</taxon>
        <taxon>Magnoliopsida</taxon>
        <taxon>Liliopsida</taxon>
        <taxon>Poales</taxon>
        <taxon>Poaceae</taxon>
        <taxon>PACMAD clade</taxon>
        <taxon>Panicoideae</taxon>
        <taxon>Panicodae</taxon>
        <taxon>Paniceae</taxon>
        <taxon>Panicinae</taxon>
        <taxon>Panicum</taxon>
        <taxon>Panicum sect. Panicum</taxon>
    </lineage>
</organism>
<dbReference type="STRING" id="4540.A0A3L6SXJ3"/>
<dbReference type="EMBL" id="PQIB02000003">
    <property type="protein sequence ID" value="RLN29160.1"/>
    <property type="molecule type" value="Genomic_DNA"/>
</dbReference>
<evidence type="ECO:0000313" key="3">
    <source>
        <dbReference type="Proteomes" id="UP000275267"/>
    </source>
</evidence>
<sequence length="311" mass="35470">MGMRPSLAPYQVRRFIQEWYNIPTNEFMLHRHWLEDFMIILRWQDELVRILNAPPLPVADMVLRFRRWSLLSMAEAEAMRFWVLLEICGIPSHAWSAQTVQLILGDDCASQKPTPTTTVCADSRCFQALVWCSDLDSIPNTATIKIPEPMDRNVGAESFLRPKQIIHHNHTVLRYEVGIEILEIQDFTEDSSDDSDDWPDRHLSDSDEEDYPGFHQRSRSQPYPRRTISRHPGFGHPEDGVVENGGGHGPVDGSALACEVPRAEVDRRAPPSPLLLVPRSLILPIRFGRCAVSLRVGDPSVKSDLRHIRVD</sequence>
<reference evidence="3" key="1">
    <citation type="journal article" date="2019" name="Nat. Commun.">
        <title>The genome of broomcorn millet.</title>
        <authorList>
            <person name="Zou C."/>
            <person name="Miki D."/>
            <person name="Li D."/>
            <person name="Tang Q."/>
            <person name="Xiao L."/>
            <person name="Rajput S."/>
            <person name="Deng P."/>
            <person name="Jia W."/>
            <person name="Huang R."/>
            <person name="Zhang M."/>
            <person name="Sun Y."/>
            <person name="Hu J."/>
            <person name="Fu X."/>
            <person name="Schnable P.S."/>
            <person name="Li F."/>
            <person name="Zhang H."/>
            <person name="Feng B."/>
            <person name="Zhu X."/>
            <person name="Liu R."/>
            <person name="Schnable J.C."/>
            <person name="Zhu J.-K."/>
            <person name="Zhang H."/>
        </authorList>
    </citation>
    <scope>NUCLEOTIDE SEQUENCE [LARGE SCALE GENOMIC DNA]</scope>
</reference>
<accession>A0A3L6SXJ3</accession>
<protein>
    <recommendedName>
        <fullName evidence="4">DUF4283 domain-containing protein</fullName>
    </recommendedName>
</protein>
<feature type="compositionally biased region" description="Acidic residues" evidence="1">
    <location>
        <begin position="188"/>
        <end position="197"/>
    </location>
</feature>
<dbReference type="Proteomes" id="UP000275267">
    <property type="component" value="Unassembled WGS sequence"/>
</dbReference>
<dbReference type="OrthoDB" id="693750at2759"/>
<name>A0A3L6SXJ3_PANMI</name>
<dbReference type="InterPro" id="IPR053253">
    <property type="entry name" value="Sex_diff_modulator"/>
</dbReference>
<comment type="caution">
    <text evidence="2">The sequence shown here is derived from an EMBL/GenBank/DDBJ whole genome shotgun (WGS) entry which is preliminary data.</text>
</comment>
<dbReference type="PANTHER" id="PTHR33087">
    <property type="entry name" value="OS07G0539200 PROTEIN"/>
    <property type="match status" value="1"/>
</dbReference>
<proteinExistence type="predicted"/>
<evidence type="ECO:0000256" key="1">
    <source>
        <dbReference type="SAM" id="MobiDB-lite"/>
    </source>
</evidence>
<evidence type="ECO:0008006" key="4">
    <source>
        <dbReference type="Google" id="ProtNLM"/>
    </source>
</evidence>
<feature type="region of interest" description="Disordered" evidence="1">
    <location>
        <begin position="188"/>
        <end position="236"/>
    </location>
</feature>
<keyword evidence="3" id="KW-1185">Reference proteome</keyword>